<dbReference type="AlphaFoldDB" id="A0A8T2RLS6"/>
<dbReference type="EMBL" id="CM035431">
    <property type="protein sequence ID" value="KAH7297452.1"/>
    <property type="molecule type" value="Genomic_DNA"/>
</dbReference>
<proteinExistence type="predicted"/>
<keyword evidence="1" id="KW-0812">Transmembrane</keyword>
<protein>
    <recommendedName>
        <fullName evidence="4">Transmembrane protein</fullName>
    </recommendedName>
</protein>
<evidence type="ECO:0000256" key="1">
    <source>
        <dbReference type="SAM" id="Phobius"/>
    </source>
</evidence>
<keyword evidence="1" id="KW-1133">Transmembrane helix</keyword>
<keyword evidence="1" id="KW-0472">Membrane</keyword>
<sequence>MYVLTCTRVSMIFVGRRWRFFRERLVMKWLYIANSRSIKRVMHFGYLCISDRVHFSCRRSFPLLLFSFLFAAIVVAYLKHGKGACVILVEIIVIMECRSKLMHG</sequence>
<reference evidence="2" key="1">
    <citation type="submission" date="2021-08" db="EMBL/GenBank/DDBJ databases">
        <title>WGS assembly of Ceratopteris richardii.</title>
        <authorList>
            <person name="Marchant D.B."/>
            <person name="Chen G."/>
            <person name="Jenkins J."/>
            <person name="Shu S."/>
            <person name="Leebens-Mack J."/>
            <person name="Grimwood J."/>
            <person name="Schmutz J."/>
            <person name="Soltis P."/>
            <person name="Soltis D."/>
            <person name="Chen Z.-H."/>
        </authorList>
    </citation>
    <scope>NUCLEOTIDE SEQUENCE</scope>
    <source>
        <strain evidence="2">Whitten #5841</strain>
        <tissue evidence="2">Leaf</tissue>
    </source>
</reference>
<keyword evidence="3" id="KW-1185">Reference proteome</keyword>
<organism evidence="2 3">
    <name type="scientific">Ceratopteris richardii</name>
    <name type="common">Triangle waterfern</name>
    <dbReference type="NCBI Taxonomy" id="49495"/>
    <lineage>
        <taxon>Eukaryota</taxon>
        <taxon>Viridiplantae</taxon>
        <taxon>Streptophyta</taxon>
        <taxon>Embryophyta</taxon>
        <taxon>Tracheophyta</taxon>
        <taxon>Polypodiopsida</taxon>
        <taxon>Polypodiidae</taxon>
        <taxon>Polypodiales</taxon>
        <taxon>Pteridineae</taxon>
        <taxon>Pteridaceae</taxon>
        <taxon>Parkerioideae</taxon>
        <taxon>Ceratopteris</taxon>
    </lineage>
</organism>
<evidence type="ECO:0008006" key="4">
    <source>
        <dbReference type="Google" id="ProtNLM"/>
    </source>
</evidence>
<accession>A0A8T2RLS6</accession>
<evidence type="ECO:0000313" key="2">
    <source>
        <dbReference type="EMBL" id="KAH7297452.1"/>
    </source>
</evidence>
<comment type="caution">
    <text evidence="2">The sequence shown here is derived from an EMBL/GenBank/DDBJ whole genome shotgun (WGS) entry which is preliminary data.</text>
</comment>
<feature type="transmembrane region" description="Helical" evidence="1">
    <location>
        <begin position="61"/>
        <end position="78"/>
    </location>
</feature>
<dbReference type="Proteomes" id="UP000825935">
    <property type="component" value="Chromosome 26"/>
</dbReference>
<name>A0A8T2RLS6_CERRI</name>
<evidence type="ECO:0000313" key="3">
    <source>
        <dbReference type="Proteomes" id="UP000825935"/>
    </source>
</evidence>
<gene>
    <name evidence="2" type="ORF">KP509_26G070400</name>
</gene>